<reference evidence="1" key="2">
    <citation type="journal article" date="2015" name="Data Brief">
        <title>Shoot transcriptome of the giant reed, Arundo donax.</title>
        <authorList>
            <person name="Barrero R.A."/>
            <person name="Guerrero F.D."/>
            <person name="Moolhuijzen P."/>
            <person name="Goolsby J.A."/>
            <person name="Tidwell J."/>
            <person name="Bellgard S.E."/>
            <person name="Bellgard M.I."/>
        </authorList>
    </citation>
    <scope>NUCLEOTIDE SEQUENCE</scope>
    <source>
        <tissue evidence="1">Shoot tissue taken approximately 20 cm above the soil surface</tissue>
    </source>
</reference>
<proteinExistence type="predicted"/>
<name>A0A0A8Z112_ARUDO</name>
<sequence>MVLEIWQKKKVLVARILCRHEYNIESPILHVMFIINQLSF</sequence>
<dbReference type="AlphaFoldDB" id="A0A0A8Z112"/>
<reference evidence="1" key="1">
    <citation type="submission" date="2014-09" db="EMBL/GenBank/DDBJ databases">
        <authorList>
            <person name="Magalhaes I.L.F."/>
            <person name="Oliveira U."/>
            <person name="Santos F.R."/>
            <person name="Vidigal T.H.D.A."/>
            <person name="Brescovit A.D."/>
            <person name="Santos A.J."/>
        </authorList>
    </citation>
    <scope>NUCLEOTIDE SEQUENCE</scope>
    <source>
        <tissue evidence="1">Shoot tissue taken approximately 20 cm above the soil surface</tissue>
    </source>
</reference>
<dbReference type="EMBL" id="GBRH01267455">
    <property type="protein sequence ID" value="JAD30440.1"/>
    <property type="molecule type" value="Transcribed_RNA"/>
</dbReference>
<protein>
    <submittedName>
        <fullName evidence="1">Uncharacterized protein</fullName>
    </submittedName>
</protein>
<accession>A0A0A8Z112</accession>
<organism evidence="1">
    <name type="scientific">Arundo donax</name>
    <name type="common">Giant reed</name>
    <name type="synonym">Donax arundinaceus</name>
    <dbReference type="NCBI Taxonomy" id="35708"/>
    <lineage>
        <taxon>Eukaryota</taxon>
        <taxon>Viridiplantae</taxon>
        <taxon>Streptophyta</taxon>
        <taxon>Embryophyta</taxon>
        <taxon>Tracheophyta</taxon>
        <taxon>Spermatophyta</taxon>
        <taxon>Magnoliopsida</taxon>
        <taxon>Liliopsida</taxon>
        <taxon>Poales</taxon>
        <taxon>Poaceae</taxon>
        <taxon>PACMAD clade</taxon>
        <taxon>Arundinoideae</taxon>
        <taxon>Arundineae</taxon>
        <taxon>Arundo</taxon>
    </lineage>
</organism>
<evidence type="ECO:0000313" key="1">
    <source>
        <dbReference type="EMBL" id="JAD30440.1"/>
    </source>
</evidence>